<dbReference type="GO" id="GO:0140580">
    <property type="term" value="F:mitochondrion autophagosome adaptor activity"/>
    <property type="evidence" value="ECO:0007669"/>
    <property type="project" value="InterPro"/>
</dbReference>
<keyword evidence="1" id="KW-0812">Transmembrane</keyword>
<dbReference type="Pfam" id="PF08589">
    <property type="entry name" value="ATG43"/>
    <property type="match status" value="1"/>
</dbReference>
<keyword evidence="1" id="KW-0472">Membrane</keyword>
<dbReference type="EMBL" id="JAUEPS010000016">
    <property type="protein sequence ID" value="KAK0458793.1"/>
    <property type="molecule type" value="Genomic_DNA"/>
</dbReference>
<feature type="transmembrane region" description="Helical" evidence="1">
    <location>
        <begin position="85"/>
        <end position="105"/>
    </location>
</feature>
<comment type="caution">
    <text evidence="2">The sequence shown here is derived from an EMBL/GenBank/DDBJ whole genome shotgun (WGS) entry which is preliminary data.</text>
</comment>
<dbReference type="GO" id="GO:0000423">
    <property type="term" value="P:mitophagy"/>
    <property type="evidence" value="ECO:0007669"/>
    <property type="project" value="InterPro"/>
</dbReference>
<sequence length="140" mass="16234">MTSAQRHRRASIPPIPDLRFETAYLSKIRPFVHLERVSAPREASDDFETVGDDILYGNEGEQPAREVLKIDWKNVLWVTFRDQVLTMWVQGALWAIVGFYLRPIYTQAGKRFKRKEGGAVSWLRNWVKQLGLSTSTDRAR</sequence>
<dbReference type="AlphaFoldDB" id="A0AA39N623"/>
<protein>
    <submittedName>
        <fullName evidence="2">Uncharacterized protein</fullName>
    </submittedName>
</protein>
<evidence type="ECO:0000313" key="3">
    <source>
        <dbReference type="Proteomes" id="UP001175211"/>
    </source>
</evidence>
<dbReference type="PANTHER" id="PTHR38699">
    <property type="entry name" value="CHROMOSOME 1, WHOLE GENOME SHOTGUN SEQUENCE"/>
    <property type="match status" value="1"/>
</dbReference>
<dbReference type="PANTHER" id="PTHR38699:SF1">
    <property type="entry name" value="MITOPHAGY RECEPTOR ATG43"/>
    <property type="match status" value="1"/>
</dbReference>
<name>A0AA39N623_ARMTA</name>
<evidence type="ECO:0000313" key="2">
    <source>
        <dbReference type="EMBL" id="KAK0458793.1"/>
    </source>
</evidence>
<reference evidence="2" key="1">
    <citation type="submission" date="2023-06" db="EMBL/GenBank/DDBJ databases">
        <authorList>
            <consortium name="Lawrence Berkeley National Laboratory"/>
            <person name="Ahrendt S."/>
            <person name="Sahu N."/>
            <person name="Indic B."/>
            <person name="Wong-Bajracharya J."/>
            <person name="Merenyi Z."/>
            <person name="Ke H.-M."/>
            <person name="Monk M."/>
            <person name="Kocsube S."/>
            <person name="Drula E."/>
            <person name="Lipzen A."/>
            <person name="Balint B."/>
            <person name="Henrissat B."/>
            <person name="Andreopoulos B."/>
            <person name="Martin F.M."/>
            <person name="Harder C.B."/>
            <person name="Rigling D."/>
            <person name="Ford K.L."/>
            <person name="Foster G.D."/>
            <person name="Pangilinan J."/>
            <person name="Papanicolaou A."/>
            <person name="Barry K."/>
            <person name="LaButti K."/>
            <person name="Viragh M."/>
            <person name="Koriabine M."/>
            <person name="Yan M."/>
            <person name="Riley R."/>
            <person name="Champramary S."/>
            <person name="Plett K.L."/>
            <person name="Tsai I.J."/>
            <person name="Slot J."/>
            <person name="Sipos G."/>
            <person name="Plett J."/>
            <person name="Nagy L.G."/>
            <person name="Grigoriev I.V."/>
        </authorList>
    </citation>
    <scope>NUCLEOTIDE SEQUENCE</scope>
    <source>
        <strain evidence="2">CCBAS 213</strain>
    </source>
</reference>
<accession>A0AA39N623</accession>
<keyword evidence="3" id="KW-1185">Reference proteome</keyword>
<organism evidence="2 3">
    <name type="scientific">Armillaria tabescens</name>
    <name type="common">Ringless honey mushroom</name>
    <name type="synonym">Agaricus tabescens</name>
    <dbReference type="NCBI Taxonomy" id="1929756"/>
    <lineage>
        <taxon>Eukaryota</taxon>
        <taxon>Fungi</taxon>
        <taxon>Dikarya</taxon>
        <taxon>Basidiomycota</taxon>
        <taxon>Agaricomycotina</taxon>
        <taxon>Agaricomycetes</taxon>
        <taxon>Agaricomycetidae</taxon>
        <taxon>Agaricales</taxon>
        <taxon>Marasmiineae</taxon>
        <taxon>Physalacriaceae</taxon>
        <taxon>Desarmillaria</taxon>
    </lineage>
</organism>
<dbReference type="InterPro" id="IPR013898">
    <property type="entry name" value="Atg43"/>
</dbReference>
<dbReference type="RefSeq" id="XP_060331043.1">
    <property type="nucleotide sequence ID" value="XM_060477373.1"/>
</dbReference>
<keyword evidence="1" id="KW-1133">Transmembrane helix</keyword>
<evidence type="ECO:0000256" key="1">
    <source>
        <dbReference type="SAM" id="Phobius"/>
    </source>
</evidence>
<proteinExistence type="predicted"/>
<dbReference type="Proteomes" id="UP001175211">
    <property type="component" value="Unassembled WGS sequence"/>
</dbReference>
<dbReference type="GeneID" id="85360921"/>
<gene>
    <name evidence="2" type="ORF">EV420DRAFT_1642515</name>
</gene>